<evidence type="ECO:0000313" key="2">
    <source>
        <dbReference type="Proteomes" id="UP000019753"/>
    </source>
</evidence>
<dbReference type="RefSeq" id="WP_034222673.1">
    <property type="nucleotide sequence ID" value="NZ_AXCW01000022.1"/>
</dbReference>
<protein>
    <submittedName>
        <fullName evidence="1">Uncharacterized protein</fullName>
    </submittedName>
</protein>
<keyword evidence="2" id="KW-1185">Reference proteome</keyword>
<proteinExistence type="predicted"/>
<gene>
    <name evidence="1" type="ORF">N866_07075</name>
</gene>
<sequence length="126" mass="13013">MADPTPSDHPVVTAMLSLADHFDGVHIQHGNGVTEDVAGSIRATLTAATAIAQAPRATGGIIPTGPTSHVPTWVGAGTCHAGHRMIRFADRNAAEHVIPLGAAPAVQRAIADCLLPPLHDEEARRA</sequence>
<comment type="caution">
    <text evidence="1">The sequence shown here is derived from an EMBL/GenBank/DDBJ whole genome shotgun (WGS) entry which is preliminary data.</text>
</comment>
<accession>A0A021VXB5</accession>
<dbReference type="EMBL" id="AXCW01000022">
    <property type="protein sequence ID" value="EYR64665.1"/>
    <property type="molecule type" value="Genomic_DNA"/>
</dbReference>
<dbReference type="AlphaFoldDB" id="A0A021VXB5"/>
<dbReference type="Proteomes" id="UP000019753">
    <property type="component" value="Unassembled WGS sequence"/>
</dbReference>
<organism evidence="1 2">
    <name type="scientific">Actinotalea ferrariae CF5-4</name>
    <dbReference type="NCBI Taxonomy" id="948458"/>
    <lineage>
        <taxon>Bacteria</taxon>
        <taxon>Bacillati</taxon>
        <taxon>Actinomycetota</taxon>
        <taxon>Actinomycetes</taxon>
        <taxon>Micrococcales</taxon>
        <taxon>Cellulomonadaceae</taxon>
        <taxon>Actinotalea</taxon>
    </lineage>
</organism>
<evidence type="ECO:0000313" key="1">
    <source>
        <dbReference type="EMBL" id="EYR64665.1"/>
    </source>
</evidence>
<reference evidence="1 2" key="1">
    <citation type="submission" date="2014-01" db="EMBL/GenBank/DDBJ databases">
        <title>Actinotalea ferrariae CF5-4.</title>
        <authorList>
            <person name="Chen F."/>
            <person name="Li Y."/>
            <person name="Wang G."/>
        </authorList>
    </citation>
    <scope>NUCLEOTIDE SEQUENCE [LARGE SCALE GENOMIC DNA]</scope>
    <source>
        <strain evidence="1 2">CF5-4</strain>
    </source>
</reference>
<name>A0A021VXB5_9CELL</name>